<name>A0A1Y3CP02_9GAMM</name>
<dbReference type="STRING" id="1977882.B9T28_02825"/>
<evidence type="ECO:0000313" key="3">
    <source>
        <dbReference type="Proteomes" id="UP000242765"/>
    </source>
</evidence>
<dbReference type="Proteomes" id="UP000242765">
    <property type="component" value="Unassembled WGS sequence"/>
</dbReference>
<keyword evidence="3" id="KW-1185">Reference proteome</keyword>
<dbReference type="OrthoDB" id="6711284at2"/>
<sequence length="102" mass="11257">MKIQIHKVIGLSLCLGCFAQMSQAAAIKDSHKQVISSVVSEKQSPIEKALAQQKRGDNKLVSDNDQLKVLTAINNAPTQNFLAAQHQRFSRFVQALFQPHSS</sequence>
<reference evidence="2 3" key="1">
    <citation type="submission" date="2017-04" db="EMBL/GenBank/DDBJ databases">
        <title>High diversity of culturable Acinetobacter species in natural soil and water ecosystems.</title>
        <authorList>
            <person name="Nemec A."/>
            <person name="Radolfova-Krizova L."/>
        </authorList>
    </citation>
    <scope>NUCLEOTIDE SEQUENCE [LARGE SCALE GENOMIC DNA]</scope>
    <source>
        <strain evidence="2 3">ANC 4999</strain>
    </source>
</reference>
<proteinExistence type="predicted"/>
<organism evidence="2 3">
    <name type="scientific">Acinetobacter silvestris</name>
    <dbReference type="NCBI Taxonomy" id="1977882"/>
    <lineage>
        <taxon>Bacteria</taxon>
        <taxon>Pseudomonadati</taxon>
        <taxon>Pseudomonadota</taxon>
        <taxon>Gammaproteobacteria</taxon>
        <taxon>Moraxellales</taxon>
        <taxon>Moraxellaceae</taxon>
        <taxon>Acinetobacter</taxon>
    </lineage>
</organism>
<feature type="signal peptide" evidence="1">
    <location>
        <begin position="1"/>
        <end position="24"/>
    </location>
</feature>
<gene>
    <name evidence="2" type="ORF">B9T28_02825</name>
</gene>
<evidence type="ECO:0000313" key="2">
    <source>
        <dbReference type="EMBL" id="OTG67574.1"/>
    </source>
</evidence>
<protein>
    <submittedName>
        <fullName evidence="2">Peptide signal protein</fullName>
    </submittedName>
</protein>
<dbReference type="EMBL" id="NEGB01000001">
    <property type="protein sequence ID" value="OTG67574.1"/>
    <property type="molecule type" value="Genomic_DNA"/>
</dbReference>
<feature type="chain" id="PRO_5012576279" evidence="1">
    <location>
        <begin position="25"/>
        <end position="102"/>
    </location>
</feature>
<dbReference type="RefSeq" id="WP_086202424.1">
    <property type="nucleotide sequence ID" value="NZ_NEGB01000001.1"/>
</dbReference>
<dbReference type="AlphaFoldDB" id="A0A1Y3CP02"/>
<comment type="caution">
    <text evidence="2">The sequence shown here is derived from an EMBL/GenBank/DDBJ whole genome shotgun (WGS) entry which is preliminary data.</text>
</comment>
<evidence type="ECO:0000256" key="1">
    <source>
        <dbReference type="SAM" id="SignalP"/>
    </source>
</evidence>
<accession>A0A1Y3CP02</accession>
<keyword evidence="1" id="KW-0732">Signal</keyword>